<dbReference type="Proteomes" id="UP000182993">
    <property type="component" value="Chromosome"/>
</dbReference>
<name>A0A1J0LRJ8_THEBO</name>
<reference evidence="3" key="2">
    <citation type="journal article" date="2017" name="Stand. Genomic Sci.">
        <title>Complete genome sequence of Thermus brockianus GE-1 reveals key enzymes of xylan/xylose metabolism.</title>
        <authorList>
            <person name="Schaefers C."/>
            <person name="Blank S."/>
            <person name="Wiebusch S."/>
            <person name="Elleuche S."/>
            <person name="Antranikian G."/>
        </authorList>
    </citation>
    <scope>NUCLEOTIDE SEQUENCE</scope>
    <source>
        <strain evidence="3">GE-1</strain>
    </source>
</reference>
<accession>A0A1J0LRJ8</accession>
<proteinExistence type="predicted"/>
<dbReference type="PANTHER" id="PTHR42954:SF2">
    <property type="entry name" value="FE(2+) TRANSPORT PROTEIN A"/>
    <property type="match status" value="1"/>
</dbReference>
<dbReference type="Pfam" id="PF04023">
    <property type="entry name" value="FeoA"/>
    <property type="match status" value="1"/>
</dbReference>
<feature type="domain" description="Ferrous iron transporter FeoA-like" evidence="2">
    <location>
        <begin position="2"/>
        <end position="71"/>
    </location>
</feature>
<evidence type="ECO:0000313" key="6">
    <source>
        <dbReference type="Proteomes" id="UP000831120"/>
    </source>
</evidence>
<evidence type="ECO:0000313" key="3">
    <source>
        <dbReference type="EMBL" id="APD08628.1"/>
    </source>
</evidence>
<dbReference type="KEGG" id="tbc:A0O31_00420"/>
<dbReference type="Proteomes" id="UP000831120">
    <property type="component" value="Chromosome"/>
</dbReference>
<evidence type="ECO:0000313" key="5">
    <source>
        <dbReference type="Proteomes" id="UP000182993"/>
    </source>
</evidence>
<dbReference type="InterPro" id="IPR052713">
    <property type="entry name" value="FeoA"/>
</dbReference>
<organism evidence="3 5">
    <name type="scientific">Thermus brockianus</name>
    <dbReference type="NCBI Taxonomy" id="56956"/>
    <lineage>
        <taxon>Bacteria</taxon>
        <taxon>Thermotogati</taxon>
        <taxon>Deinococcota</taxon>
        <taxon>Deinococci</taxon>
        <taxon>Thermales</taxon>
        <taxon>Thermaceae</taxon>
        <taxon>Thermus</taxon>
    </lineage>
</organism>
<sequence length="75" mass="8215">MYPLSQLSPGQRARVLQVAPERRRLLALGLRPGALVEVLLQAPLGDPLEVRAGEAFLLLRKEEAQAVMVEALEEA</sequence>
<dbReference type="OrthoDB" id="9811076at2"/>
<evidence type="ECO:0000259" key="2">
    <source>
        <dbReference type="SMART" id="SM00899"/>
    </source>
</evidence>
<dbReference type="GO" id="GO:0046914">
    <property type="term" value="F:transition metal ion binding"/>
    <property type="evidence" value="ECO:0007669"/>
    <property type="project" value="InterPro"/>
</dbReference>
<dbReference type="EMBL" id="AP025593">
    <property type="protein sequence ID" value="BDG16014.1"/>
    <property type="molecule type" value="Genomic_DNA"/>
</dbReference>
<keyword evidence="6" id="KW-1185">Reference proteome</keyword>
<dbReference type="EMBL" id="CP016312">
    <property type="protein sequence ID" value="APD08628.1"/>
    <property type="molecule type" value="Genomic_DNA"/>
</dbReference>
<dbReference type="InterPro" id="IPR007167">
    <property type="entry name" value="Fe-transptr_FeoA-like"/>
</dbReference>
<dbReference type="InterPro" id="IPR038157">
    <property type="entry name" value="FeoA_core_dom"/>
</dbReference>
<evidence type="ECO:0000256" key="1">
    <source>
        <dbReference type="ARBA" id="ARBA00023004"/>
    </source>
</evidence>
<evidence type="ECO:0000313" key="4">
    <source>
        <dbReference type="EMBL" id="BDG16014.1"/>
    </source>
</evidence>
<dbReference type="SMART" id="SM00899">
    <property type="entry name" value="FeoA"/>
    <property type="match status" value="1"/>
</dbReference>
<protein>
    <submittedName>
        <fullName evidence="3">Ferrous iron transport protein A</fullName>
    </submittedName>
    <submittedName>
        <fullName evidence="4">Iron transporter</fullName>
    </submittedName>
</protein>
<dbReference type="AlphaFoldDB" id="A0A1J0LRJ8"/>
<dbReference type="STRING" id="56956.A0O31_00420"/>
<dbReference type="RefSeq" id="WP_071676462.1">
    <property type="nucleotide sequence ID" value="NZ_AP025593.1"/>
</dbReference>
<dbReference type="SUPFAM" id="SSF50037">
    <property type="entry name" value="C-terminal domain of transcriptional repressors"/>
    <property type="match status" value="1"/>
</dbReference>
<dbReference type="Gene3D" id="2.30.30.90">
    <property type="match status" value="1"/>
</dbReference>
<dbReference type="PANTHER" id="PTHR42954">
    <property type="entry name" value="FE(2+) TRANSPORT PROTEIN A"/>
    <property type="match status" value="1"/>
</dbReference>
<reference evidence="5" key="1">
    <citation type="submission" date="2016-06" db="EMBL/GenBank/DDBJ databases">
        <title>Whole genome sequencing of Thermus brockianus strain GE-1.</title>
        <authorList>
            <person name="Schaefers C."/>
            <person name="Blank S."/>
            <person name="Wiebusch S."/>
            <person name="Elleuche S."/>
            <person name="Antranikian G."/>
        </authorList>
    </citation>
    <scope>NUCLEOTIDE SEQUENCE [LARGE SCALE GENOMIC DNA]</scope>
    <source>
        <strain evidence="5">GE-1</strain>
    </source>
</reference>
<reference evidence="4 6" key="3">
    <citation type="journal article" date="2022" name="Microbiol. Resour. Announc.">
        <title>Complete Genome Sequences of Thermus Strains Isolated from Senami Hot Spring in Japan.</title>
        <authorList>
            <person name="Miyazaki K."/>
        </authorList>
    </citation>
    <scope>NUCLEOTIDE SEQUENCE [LARGE SCALE GENOMIC DNA]</scope>
    <source>
        <strain evidence="4 6">SNM4-1</strain>
    </source>
</reference>
<keyword evidence="1" id="KW-0408">Iron</keyword>
<gene>
    <name evidence="3" type="primary">feoA</name>
    <name evidence="3" type="ORF">A0O31_00420</name>
    <name evidence="4" type="ORF">TbrSNM41_07480</name>
</gene>
<dbReference type="InterPro" id="IPR008988">
    <property type="entry name" value="Transcriptional_repressor_C"/>
</dbReference>